<reference evidence="1 2" key="1">
    <citation type="journal article" date="2020" name="BMC Genomics">
        <title>Correction to: Identification and distribution of gene clusters required for synthesis of sphingolipid metabolism inhibitors in diverse species of the filamentous fungus Fusarium.</title>
        <authorList>
            <person name="Kim H.S."/>
            <person name="Lohmar J.M."/>
            <person name="Busman M."/>
            <person name="Brown D.W."/>
            <person name="Naumann T.A."/>
            <person name="Divon H.H."/>
            <person name="Lysoe E."/>
            <person name="Uhlig S."/>
            <person name="Proctor R.H."/>
        </authorList>
    </citation>
    <scope>NUCLEOTIDE SEQUENCE [LARGE SCALE GENOMIC DNA]</scope>
    <source>
        <strain evidence="1 2">NRRL 25214</strain>
    </source>
</reference>
<comment type="caution">
    <text evidence="1">The sequence shown here is derived from an EMBL/GenBank/DDBJ whole genome shotgun (WGS) entry which is preliminary data.</text>
</comment>
<protein>
    <submittedName>
        <fullName evidence="1">Uncharacterized protein</fullName>
    </submittedName>
</protein>
<gene>
    <name evidence="1" type="ORF">FANTH_1422</name>
</gene>
<name>A0A8H5EB29_9HYPO</name>
<keyword evidence="2" id="KW-1185">Reference proteome</keyword>
<organism evidence="1 2">
    <name type="scientific">Fusarium anthophilum</name>
    <dbReference type="NCBI Taxonomy" id="48485"/>
    <lineage>
        <taxon>Eukaryota</taxon>
        <taxon>Fungi</taxon>
        <taxon>Dikarya</taxon>
        <taxon>Ascomycota</taxon>
        <taxon>Pezizomycotina</taxon>
        <taxon>Sordariomycetes</taxon>
        <taxon>Hypocreomycetidae</taxon>
        <taxon>Hypocreales</taxon>
        <taxon>Nectriaceae</taxon>
        <taxon>Fusarium</taxon>
        <taxon>Fusarium fujikuroi species complex</taxon>
    </lineage>
</organism>
<accession>A0A8H5EB29</accession>
<dbReference type="EMBL" id="JABEVY010000032">
    <property type="protein sequence ID" value="KAF5253730.1"/>
    <property type="molecule type" value="Genomic_DNA"/>
</dbReference>
<dbReference type="AlphaFoldDB" id="A0A8H5EB29"/>
<sequence>MTGHIKDIIQRKVTRSEKLPNNSAFLYLPLDILLQNLEMGSQFIPAGWRIDTTSQRFVFDKATENIFDREHEQAVTKRLQNNKVQHYNEVIAISEETLNTALRMRYSNLLKKKKDTRLRRFHHAIPRFGVMKAELAAPHLQLVTSGNGGESVHFFVNFESGTFEWWRGSSPETFEKFVQKVDGWSIALKVNFNEKKLVQVPNPIQSQISTIAPGSYSVSQILLTLSNASVASINWDASNLPGTPNIKTRRDMYDIVLSDFRRYFEQYIDWLGRGPYSVLGYAIKVNKTVDNRVSSEFQPTAVFLRTQIYSPCTQEFKDHFPNTKRPIRAGLDALMFLQMTGNKALPAPTDYNDSLPVNWVTGKVDCSMTMSKAVFWDSYMATKFSEFNMQTLSLANDIWWWIRTDNRGLNNPWKLSRHEKPSTAWWSPTKTGLEFHWDDRDDEKIDNQHYERWGTTVHNYMNWKPGTDEVDISMWVFSERVVNWQTGFEGGMFRNAVELKWSLKLRLNTIKDGKLETVITADSPKVTSKQMHDGSVFWWRMQDEDMRVFEKKTQESVTEALAKRDFTKSLSAILNDRSKFVFPGAGEFAMREPKFNDSGDLQLDLSFKGDGIVIDDTFHLIVNAEDTSPHRKWVKVVTTDDHAWKAVLVESQSEGTEFQLSDGNLVIDVQGMPKGRKARIEKSESESESESIMRQLVFVSDEEEDKCEFSITGSEVAFSRDQGRTWNRKFYIKHGSLGFMFGESNPYGEDDGQFMIDAVY</sequence>
<evidence type="ECO:0000313" key="2">
    <source>
        <dbReference type="Proteomes" id="UP000573603"/>
    </source>
</evidence>
<proteinExistence type="predicted"/>
<evidence type="ECO:0000313" key="1">
    <source>
        <dbReference type="EMBL" id="KAF5253730.1"/>
    </source>
</evidence>
<dbReference type="Proteomes" id="UP000573603">
    <property type="component" value="Unassembled WGS sequence"/>
</dbReference>